<name>A0A7S7SI10_PALFE</name>
<evidence type="ECO:0000313" key="8">
    <source>
        <dbReference type="Proteomes" id="UP000593892"/>
    </source>
</evidence>
<keyword evidence="3 5" id="KW-1133">Transmembrane helix</keyword>
<sequence>MITKTTRMTGWLLAALLAFGILTLWVRERWAVALFQGGVLLLSLAWFWMNAWLKSPLRWDKVLIPLALPPVFGAVQLSAGLTVLPWFTVESTVEWTVVFFAVFLLVQALPDPEFQSRLRTALLGFATLIAVVAVMQVFTSQGKAFWVFDTGYDSDVLGPFVYRNKYAQFVEVVFPLALWRALVDRRRAPLYLTLGAVMAAGVVAGASRSGASFLLAEIALVLLAGWLRKAISGRGALLVAGQAGVLVVVWGFLAGWDFFWQRLTGLDPVQDFRWQIMRSTLEMIQQRPWTGFGLGTWPMVYPQFATFDIGVVVNQAHCDWLQWAAEGGLPFLLAVAAAFVVLARRLVVSVWGIGFLVVGVHAALDYPFHQLPAFHTFLWCCAVLAAAGVRDGKDPLP</sequence>
<dbReference type="Pfam" id="PF04932">
    <property type="entry name" value="Wzy_C"/>
    <property type="match status" value="1"/>
</dbReference>
<dbReference type="GO" id="GO:0016874">
    <property type="term" value="F:ligase activity"/>
    <property type="evidence" value="ECO:0007669"/>
    <property type="project" value="UniProtKB-KW"/>
</dbReference>
<keyword evidence="2 5" id="KW-0812">Transmembrane</keyword>
<feature type="transmembrane region" description="Helical" evidence="5">
    <location>
        <begin position="63"/>
        <end position="87"/>
    </location>
</feature>
<feature type="transmembrane region" description="Helical" evidence="5">
    <location>
        <begin position="32"/>
        <end position="51"/>
    </location>
</feature>
<dbReference type="AlphaFoldDB" id="A0A7S7SI10"/>
<evidence type="ECO:0000256" key="4">
    <source>
        <dbReference type="ARBA" id="ARBA00023136"/>
    </source>
</evidence>
<keyword evidence="4 5" id="KW-0472">Membrane</keyword>
<feature type="transmembrane region" description="Helical" evidence="5">
    <location>
        <begin position="190"/>
        <end position="206"/>
    </location>
</feature>
<keyword evidence="7" id="KW-0436">Ligase</keyword>
<feature type="transmembrane region" description="Helical" evidence="5">
    <location>
        <begin position="235"/>
        <end position="256"/>
    </location>
</feature>
<evidence type="ECO:0000256" key="1">
    <source>
        <dbReference type="ARBA" id="ARBA00004141"/>
    </source>
</evidence>
<evidence type="ECO:0000256" key="2">
    <source>
        <dbReference type="ARBA" id="ARBA00022692"/>
    </source>
</evidence>
<dbReference type="KEGG" id="pfer:IRI77_20525"/>
<dbReference type="InterPro" id="IPR007016">
    <property type="entry name" value="O-antigen_ligase-rel_domated"/>
</dbReference>
<evidence type="ECO:0000256" key="5">
    <source>
        <dbReference type="SAM" id="Phobius"/>
    </source>
</evidence>
<feature type="transmembrane region" description="Helical" evidence="5">
    <location>
        <begin position="346"/>
        <end position="364"/>
    </location>
</feature>
<dbReference type="EMBL" id="CP063849">
    <property type="protein sequence ID" value="QOY85223.1"/>
    <property type="molecule type" value="Genomic_DNA"/>
</dbReference>
<feature type="transmembrane region" description="Helical" evidence="5">
    <location>
        <begin position="166"/>
        <end position="183"/>
    </location>
</feature>
<dbReference type="PANTHER" id="PTHR37422:SF13">
    <property type="entry name" value="LIPOPOLYSACCHARIDE BIOSYNTHESIS PROTEIN PA4999-RELATED"/>
    <property type="match status" value="1"/>
</dbReference>
<reference evidence="7 8" key="1">
    <citation type="submission" date="2020-10" db="EMBL/GenBank/DDBJ databases">
        <title>Complete genome sequence of Paludibaculum fermentans P105T, a facultatively anaerobic acidobacterium capable of dissimilatory Fe(III) reduction.</title>
        <authorList>
            <person name="Dedysh S.N."/>
            <person name="Beletsky A.V."/>
            <person name="Kulichevskaya I.S."/>
            <person name="Mardanov A.V."/>
            <person name="Ravin N.V."/>
        </authorList>
    </citation>
    <scope>NUCLEOTIDE SEQUENCE [LARGE SCALE GENOMIC DNA]</scope>
    <source>
        <strain evidence="7 8">P105</strain>
    </source>
</reference>
<accession>A0A7S7SI10</accession>
<feature type="transmembrane region" description="Helical" evidence="5">
    <location>
        <begin position="93"/>
        <end position="110"/>
    </location>
</feature>
<evidence type="ECO:0000313" key="7">
    <source>
        <dbReference type="EMBL" id="QOY85223.1"/>
    </source>
</evidence>
<feature type="transmembrane region" description="Helical" evidence="5">
    <location>
        <begin position="9"/>
        <end position="26"/>
    </location>
</feature>
<feature type="transmembrane region" description="Helical" evidence="5">
    <location>
        <begin position="212"/>
        <end position="228"/>
    </location>
</feature>
<dbReference type="Proteomes" id="UP000593892">
    <property type="component" value="Chromosome"/>
</dbReference>
<feature type="transmembrane region" description="Helical" evidence="5">
    <location>
        <begin position="122"/>
        <end position="146"/>
    </location>
</feature>
<dbReference type="RefSeq" id="WP_194446893.1">
    <property type="nucleotide sequence ID" value="NZ_CP063849.1"/>
</dbReference>
<protein>
    <submittedName>
        <fullName evidence="7">O-antigen ligase family protein</fullName>
    </submittedName>
</protein>
<feature type="domain" description="O-antigen ligase-related" evidence="6">
    <location>
        <begin position="196"/>
        <end position="334"/>
    </location>
</feature>
<dbReference type="PANTHER" id="PTHR37422">
    <property type="entry name" value="TEICHURONIC ACID BIOSYNTHESIS PROTEIN TUAE"/>
    <property type="match status" value="1"/>
</dbReference>
<keyword evidence="8" id="KW-1185">Reference proteome</keyword>
<evidence type="ECO:0000259" key="6">
    <source>
        <dbReference type="Pfam" id="PF04932"/>
    </source>
</evidence>
<evidence type="ECO:0000256" key="3">
    <source>
        <dbReference type="ARBA" id="ARBA00022989"/>
    </source>
</evidence>
<proteinExistence type="predicted"/>
<gene>
    <name evidence="7" type="ORF">IRI77_20525</name>
</gene>
<organism evidence="7 8">
    <name type="scientific">Paludibaculum fermentans</name>
    <dbReference type="NCBI Taxonomy" id="1473598"/>
    <lineage>
        <taxon>Bacteria</taxon>
        <taxon>Pseudomonadati</taxon>
        <taxon>Acidobacteriota</taxon>
        <taxon>Terriglobia</taxon>
        <taxon>Bryobacterales</taxon>
        <taxon>Bryobacteraceae</taxon>
        <taxon>Paludibaculum</taxon>
    </lineage>
</organism>
<dbReference type="InterPro" id="IPR051533">
    <property type="entry name" value="WaaL-like"/>
</dbReference>
<feature type="transmembrane region" description="Helical" evidence="5">
    <location>
        <begin position="320"/>
        <end position="341"/>
    </location>
</feature>
<dbReference type="GO" id="GO:0016020">
    <property type="term" value="C:membrane"/>
    <property type="evidence" value="ECO:0007669"/>
    <property type="project" value="UniProtKB-SubCell"/>
</dbReference>
<comment type="subcellular location">
    <subcellularLocation>
        <location evidence="1">Membrane</location>
        <topology evidence="1">Multi-pass membrane protein</topology>
    </subcellularLocation>
</comment>